<dbReference type="RefSeq" id="YP_009849850.1">
    <property type="nucleotide sequence ID" value="NC_048796.1"/>
</dbReference>
<sequence>MSQKTNGQEAVELIEGVVKEVFAVEQPLSVKDASNAIVVGLSRHVVGLMDSVDHLAGNLKQSNAILSELYKKLADKGVDVAKCTDYSEAIDQLCAIIAAENKSESVVHHHWHTPTEVEVVGNVLKATPVAPKADNSQFVGTLVKLAAEDKLAQVVNQLESDLFSRAMSKLTLK</sequence>
<dbReference type="GeneID" id="55620354"/>
<dbReference type="KEGG" id="vg:55620354"/>
<accession>A0A514A8R0</accession>
<keyword evidence="2" id="KW-1185">Reference proteome</keyword>
<organism evidence="1 2">
    <name type="scientific">Pantoea phage Kyle</name>
    <dbReference type="NCBI Taxonomy" id="2589665"/>
    <lineage>
        <taxon>Viruses</taxon>
        <taxon>Duplodnaviria</taxon>
        <taxon>Heunggongvirae</taxon>
        <taxon>Uroviricota</taxon>
        <taxon>Caudoviricetes</taxon>
        <taxon>Lindbergviridae</taxon>
        <taxon>Kylevirus</taxon>
        <taxon>Kylevirus kyle</taxon>
    </lineage>
</organism>
<evidence type="ECO:0000313" key="1">
    <source>
        <dbReference type="EMBL" id="QDH49639.1"/>
    </source>
</evidence>
<reference evidence="1 2" key="1">
    <citation type="submission" date="2019-06" db="EMBL/GenBank/DDBJ databases">
        <authorList>
            <person name="Fakulujo A."/>
            <person name="Fiaz D."/>
            <person name="Garg S."/>
            <person name="Gordon G."/>
            <person name="Haider Z."/>
            <person name="Hale A."/>
            <person name="Hodges K."/>
            <person name="Jacob L."/>
            <person name="Kandil F."/>
            <person name="Kincaid V."/>
            <person name="Melchor-Guerra M."/>
            <person name="Morrelli A."/>
            <person name="Morris R."/>
            <person name="Nawaz M."/>
            <person name="Nguyen N."/>
            <person name="Omair A."/>
            <person name="Pray J."/>
            <person name="Saleem H."/>
            <person name="Saravane K."/>
            <person name="Sharma A."/>
            <person name="Singh A."/>
            <person name="Walston M."/>
            <person name="Zaman H."/>
            <person name="Puthuveetil N."/>
            <person name="Do L."/>
            <person name="Islam N."/>
            <person name="Johnson A."/>
        </authorList>
    </citation>
    <scope>NUCLEOTIDE SEQUENCE [LARGE SCALE GENOMIC DNA]</scope>
</reference>
<proteinExistence type="predicted"/>
<evidence type="ECO:0000313" key="2">
    <source>
        <dbReference type="Proteomes" id="UP000319711"/>
    </source>
</evidence>
<name>A0A514A8R0_9CAUD</name>
<gene>
    <name evidence="1" type="primary">17</name>
    <name evidence="1" type="ORF">KYLE_18</name>
</gene>
<dbReference type="EMBL" id="MN038177">
    <property type="protein sequence ID" value="QDH49639.1"/>
    <property type="molecule type" value="Genomic_DNA"/>
</dbReference>
<protein>
    <submittedName>
        <fullName evidence="1">Uncharacterized protein</fullName>
    </submittedName>
</protein>
<dbReference type="Proteomes" id="UP000319711">
    <property type="component" value="Segment"/>
</dbReference>